<evidence type="ECO:0000259" key="3">
    <source>
        <dbReference type="Pfam" id="PF02374"/>
    </source>
</evidence>
<evidence type="ECO:0000256" key="1">
    <source>
        <dbReference type="ARBA" id="ARBA00052296"/>
    </source>
</evidence>
<dbReference type="SUPFAM" id="SSF52540">
    <property type="entry name" value="P-loop containing nucleoside triphosphate hydrolases"/>
    <property type="match status" value="1"/>
</dbReference>
<comment type="catalytic activity">
    <reaction evidence="1">
        <text>arsenite(in) + ATP + H2O = arsenite(out) + ADP + phosphate + H(+)</text>
        <dbReference type="Rhea" id="RHEA:11348"/>
        <dbReference type="ChEBI" id="CHEBI:15377"/>
        <dbReference type="ChEBI" id="CHEBI:15378"/>
        <dbReference type="ChEBI" id="CHEBI:29242"/>
        <dbReference type="ChEBI" id="CHEBI:30616"/>
        <dbReference type="ChEBI" id="CHEBI:43474"/>
        <dbReference type="ChEBI" id="CHEBI:456216"/>
        <dbReference type="EC" id="7.3.2.7"/>
    </reaction>
</comment>
<dbReference type="GO" id="GO:0005524">
    <property type="term" value="F:ATP binding"/>
    <property type="evidence" value="ECO:0007669"/>
    <property type="project" value="InterPro"/>
</dbReference>
<dbReference type="EMBL" id="CP022163">
    <property type="protein sequence ID" value="ATB29621.1"/>
    <property type="molecule type" value="Genomic_DNA"/>
</dbReference>
<accession>A0A250IEQ2</accession>
<dbReference type="GO" id="GO:0015446">
    <property type="term" value="F:ATPase-coupled arsenite transmembrane transporter activity"/>
    <property type="evidence" value="ECO:0007669"/>
    <property type="project" value="UniProtKB-EC"/>
</dbReference>
<gene>
    <name evidence="4" type="ORF">MEBOL_003076</name>
</gene>
<dbReference type="Pfam" id="PF02374">
    <property type="entry name" value="ArsA_ATPase"/>
    <property type="match status" value="1"/>
</dbReference>
<dbReference type="OrthoDB" id="5490584at2"/>
<dbReference type="GO" id="GO:0016887">
    <property type="term" value="F:ATP hydrolysis activity"/>
    <property type="evidence" value="ECO:0007669"/>
    <property type="project" value="InterPro"/>
</dbReference>
<dbReference type="InterPro" id="IPR016300">
    <property type="entry name" value="ATPase_ArsA/GET3"/>
</dbReference>
<dbReference type="KEGG" id="mbd:MEBOL_003076"/>
<evidence type="ECO:0000313" key="4">
    <source>
        <dbReference type="EMBL" id="ATB29621.1"/>
    </source>
</evidence>
<sequence>MNLQSLLRDKRVLVLCGAGGVGKTTTAAALGVAAARAGRKVLVLTIDPARRLAEAMGMKEGGAEPTSIPAERLYAGGPAGTGQLDVWMLDPRIVFERFVRRLSPTPEAARTILDNRLYRFLSDLVAGMQEYAAAEALDHFLDEGRYELIVLDTPPSRHALDFLEAPGRLARFLDDRIVSLFLPEDKGRGGRLWRKTSQLLGNVLGSIFGEGFTQEMRAFLGAFSGLFAGIRLRADRLRERLSAQDAAFLLVTSPEQASLDEAAYFRDMLRERGLPFAGYVLNRSWAREDGLAAPEELLRHVSDDTARGGVQALIHLAEQERARAEVHRGLLQRLAEKLPAGAVAVAAPESGGELEDFGGLVRLGDALATS</sequence>
<dbReference type="Proteomes" id="UP000217289">
    <property type="component" value="Chromosome"/>
</dbReference>
<dbReference type="RefSeq" id="WP_095978162.1">
    <property type="nucleotide sequence ID" value="NZ_CP022163.1"/>
</dbReference>
<name>A0A250IEQ2_9BACT</name>
<dbReference type="PANTHER" id="PTHR10803:SF26">
    <property type="entry name" value="ANION TRANSPORTER ATPASE-RELATED"/>
    <property type="match status" value="1"/>
</dbReference>
<dbReference type="EC" id="7.3.2.7" evidence="2"/>
<proteinExistence type="predicted"/>
<organism evidence="4 5">
    <name type="scientific">Melittangium boletus DSM 14713</name>
    <dbReference type="NCBI Taxonomy" id="1294270"/>
    <lineage>
        <taxon>Bacteria</taxon>
        <taxon>Pseudomonadati</taxon>
        <taxon>Myxococcota</taxon>
        <taxon>Myxococcia</taxon>
        <taxon>Myxococcales</taxon>
        <taxon>Cystobacterineae</taxon>
        <taxon>Archangiaceae</taxon>
        <taxon>Melittangium</taxon>
    </lineage>
</organism>
<dbReference type="InterPro" id="IPR027417">
    <property type="entry name" value="P-loop_NTPase"/>
</dbReference>
<evidence type="ECO:0000313" key="5">
    <source>
        <dbReference type="Proteomes" id="UP000217289"/>
    </source>
</evidence>
<dbReference type="AlphaFoldDB" id="A0A250IEQ2"/>
<reference evidence="4 5" key="1">
    <citation type="submission" date="2017-06" db="EMBL/GenBank/DDBJ databases">
        <authorList>
            <person name="Kim H.J."/>
            <person name="Triplett B.A."/>
        </authorList>
    </citation>
    <scope>NUCLEOTIDE SEQUENCE [LARGE SCALE GENOMIC DNA]</scope>
    <source>
        <strain evidence="4 5">DSM 14713</strain>
    </source>
</reference>
<evidence type="ECO:0000256" key="2">
    <source>
        <dbReference type="ARBA" id="ARBA00066752"/>
    </source>
</evidence>
<feature type="domain" description="ArsA/GET3 Anion-transporting ATPase-like" evidence="3">
    <location>
        <begin position="11"/>
        <end position="283"/>
    </location>
</feature>
<dbReference type="InterPro" id="IPR025723">
    <property type="entry name" value="ArsA/GET3_ATPase-like"/>
</dbReference>
<protein>
    <recommendedName>
        <fullName evidence="2">arsenite-transporting ATPase</fullName>
        <ecNumber evidence="2">7.3.2.7</ecNumber>
    </recommendedName>
</protein>
<keyword evidence="5" id="KW-1185">Reference proteome</keyword>
<dbReference type="PANTHER" id="PTHR10803">
    <property type="entry name" value="ARSENICAL PUMP-DRIVING ATPASE ARSENITE-TRANSLOCATING ATPASE"/>
    <property type="match status" value="1"/>
</dbReference>
<dbReference type="Gene3D" id="3.40.50.300">
    <property type="entry name" value="P-loop containing nucleotide triphosphate hydrolases"/>
    <property type="match status" value="1"/>
</dbReference>